<gene>
    <name evidence="1" type="ORF">M3M39_04915</name>
</gene>
<protein>
    <submittedName>
        <fullName evidence="1">DUF806 family protein</fullName>
    </submittedName>
</protein>
<organism evidence="1 2">
    <name type="scientific">Fructilactobacillus hinvesii</name>
    <dbReference type="NCBI Taxonomy" id="2940300"/>
    <lineage>
        <taxon>Bacteria</taxon>
        <taxon>Bacillati</taxon>
        <taxon>Bacillota</taxon>
        <taxon>Bacilli</taxon>
        <taxon>Lactobacillales</taxon>
        <taxon>Lactobacillaceae</taxon>
        <taxon>Fructilactobacillus</taxon>
    </lineage>
</organism>
<name>A0ABY5BR71_9LACO</name>
<dbReference type="RefSeq" id="WP_252796761.1">
    <property type="nucleotide sequence ID" value="NZ_CP097118.1"/>
</dbReference>
<sequence length="127" mass="14273">MLLPVVQVAKLIKSFNLSWIDKVVSSLTVPSLDGTNETVVVLSEVQNTPTGYANDGFKAWMATVEIQIYYKKSAAFNLMTAESDLTHKLTEKGWTIERSDPHITDPESHQITRSFFVSNVLIEKENK</sequence>
<keyword evidence="2" id="KW-1185">Reference proteome</keyword>
<dbReference type="Proteomes" id="UP001057025">
    <property type="component" value="Chromosome"/>
</dbReference>
<accession>A0ABY5BR71</accession>
<dbReference type="Pfam" id="PF05657">
    <property type="entry name" value="DUF806"/>
    <property type="match status" value="1"/>
</dbReference>
<reference evidence="1" key="1">
    <citation type="submission" date="2022-05" db="EMBL/GenBank/DDBJ databases">
        <authorList>
            <person name="Oliphant S.A."/>
            <person name="Watson-Haigh N.S."/>
            <person name="Sumby K.M."/>
            <person name="Gardner J.M."/>
            <person name="Jiranek V."/>
        </authorList>
    </citation>
    <scope>NUCLEOTIDE SEQUENCE</scope>
    <source>
        <strain evidence="1">KI11_C11</strain>
    </source>
</reference>
<evidence type="ECO:0000313" key="1">
    <source>
        <dbReference type="EMBL" id="USS87465.1"/>
    </source>
</evidence>
<dbReference type="EMBL" id="CP097118">
    <property type="protein sequence ID" value="USS87465.1"/>
    <property type="molecule type" value="Genomic_DNA"/>
</dbReference>
<proteinExistence type="predicted"/>
<dbReference type="InterPro" id="IPR008524">
    <property type="entry name" value="DUF806"/>
</dbReference>
<evidence type="ECO:0000313" key="2">
    <source>
        <dbReference type="Proteomes" id="UP001057025"/>
    </source>
</evidence>